<protein>
    <submittedName>
        <fullName evidence="2">Uncharacterized protein</fullName>
    </submittedName>
</protein>
<dbReference type="Proteomes" id="UP000198666">
    <property type="component" value="Unassembled WGS sequence"/>
</dbReference>
<feature type="transmembrane region" description="Helical" evidence="1">
    <location>
        <begin position="33"/>
        <end position="51"/>
    </location>
</feature>
<dbReference type="STRING" id="361279.SAMN05421663_10714"/>
<keyword evidence="1" id="KW-0472">Membrane</keyword>
<dbReference type="AlphaFoldDB" id="A0A1G6S833"/>
<name>A0A1G6S833_9BACI</name>
<keyword evidence="1" id="KW-1133">Transmembrane helix</keyword>
<feature type="transmembrane region" description="Helical" evidence="1">
    <location>
        <begin position="7"/>
        <end position="27"/>
    </location>
</feature>
<keyword evidence="1" id="KW-0812">Transmembrane</keyword>
<evidence type="ECO:0000313" key="2">
    <source>
        <dbReference type="EMBL" id="SDD13082.1"/>
    </source>
</evidence>
<sequence length="57" mass="6626">MKNIDRALIMLAIIILIINYPINRWFFSSPPESTGTFISLMFICIVLLRLIDRDKNA</sequence>
<dbReference type="EMBL" id="FMZB01000007">
    <property type="protein sequence ID" value="SDD13082.1"/>
    <property type="molecule type" value="Genomic_DNA"/>
</dbReference>
<proteinExistence type="predicted"/>
<organism evidence="2 3">
    <name type="scientific">Terribacillus halophilus</name>
    <dbReference type="NCBI Taxonomy" id="361279"/>
    <lineage>
        <taxon>Bacteria</taxon>
        <taxon>Bacillati</taxon>
        <taxon>Bacillota</taxon>
        <taxon>Bacilli</taxon>
        <taxon>Bacillales</taxon>
        <taxon>Bacillaceae</taxon>
        <taxon>Terribacillus</taxon>
    </lineage>
</organism>
<evidence type="ECO:0000256" key="1">
    <source>
        <dbReference type="SAM" id="Phobius"/>
    </source>
</evidence>
<evidence type="ECO:0000313" key="3">
    <source>
        <dbReference type="Proteomes" id="UP000198666"/>
    </source>
</evidence>
<keyword evidence="3" id="KW-1185">Reference proteome</keyword>
<reference evidence="3" key="1">
    <citation type="submission" date="2016-10" db="EMBL/GenBank/DDBJ databases">
        <authorList>
            <person name="Varghese N."/>
            <person name="Submissions S."/>
        </authorList>
    </citation>
    <scope>NUCLEOTIDE SEQUENCE [LARGE SCALE GENOMIC DNA]</scope>
    <source>
        <strain evidence="3">DSM 21620</strain>
    </source>
</reference>
<accession>A0A1G6S833</accession>
<gene>
    <name evidence="2" type="ORF">SAMN05421663_10714</name>
</gene>